<keyword evidence="7" id="KW-0862">Zinc</keyword>
<protein>
    <recommendedName>
        <fullName evidence="11">RING-CH-type domain-containing protein</fullName>
    </recommendedName>
</protein>
<dbReference type="Pfam" id="PF12906">
    <property type="entry name" value="RINGv"/>
    <property type="match status" value="1"/>
</dbReference>
<dbReference type="EMBL" id="JARBHB010000001">
    <property type="protein sequence ID" value="KAJ8898438.1"/>
    <property type="molecule type" value="Genomic_DNA"/>
</dbReference>
<feature type="region of interest" description="Disordered" evidence="10">
    <location>
        <begin position="96"/>
        <end position="244"/>
    </location>
</feature>
<name>A0ABQ9IP36_9NEOP</name>
<keyword evidence="6" id="KW-0833">Ubl conjugation pathway</keyword>
<evidence type="ECO:0000256" key="10">
    <source>
        <dbReference type="SAM" id="MobiDB-lite"/>
    </source>
</evidence>
<dbReference type="SMART" id="SM00744">
    <property type="entry name" value="RINGv"/>
    <property type="match status" value="1"/>
</dbReference>
<keyword evidence="4" id="KW-0479">Metal-binding</keyword>
<evidence type="ECO:0000256" key="5">
    <source>
        <dbReference type="ARBA" id="ARBA00022771"/>
    </source>
</evidence>
<dbReference type="Proteomes" id="UP001159363">
    <property type="component" value="Chromosome 1"/>
</dbReference>
<dbReference type="PANTHER" id="PTHR46065">
    <property type="entry name" value="E3 UBIQUITIN-PROTEIN LIGASE MARCH 2/3 FAMILY MEMBER"/>
    <property type="match status" value="1"/>
</dbReference>
<feature type="region of interest" description="Disordered" evidence="10">
    <location>
        <begin position="456"/>
        <end position="497"/>
    </location>
</feature>
<keyword evidence="13" id="KW-1185">Reference proteome</keyword>
<evidence type="ECO:0000256" key="4">
    <source>
        <dbReference type="ARBA" id="ARBA00022723"/>
    </source>
</evidence>
<dbReference type="Gene3D" id="3.30.40.10">
    <property type="entry name" value="Zinc/RING finger domain, C3HC4 (zinc finger)"/>
    <property type="match status" value="1"/>
</dbReference>
<dbReference type="PANTHER" id="PTHR46065:SF3">
    <property type="entry name" value="FI20425P1"/>
    <property type="match status" value="1"/>
</dbReference>
<evidence type="ECO:0000313" key="13">
    <source>
        <dbReference type="Proteomes" id="UP001159363"/>
    </source>
</evidence>
<feature type="compositionally biased region" description="Basic and acidic residues" evidence="10">
    <location>
        <begin position="476"/>
        <end position="487"/>
    </location>
</feature>
<sequence>MARSEATGWMWNYSSWTVADAEKECRICSVPEEAGSEVMLAPCDCRGTMRWIHCSCLMRWIQCTCRPDCEICGTEYRCYPTTEAAYNCADLGSEVETASGNEPPSELGSDEPPSELGNGEPPSELGSDEPPSELGSDEPPSELGNDKPPSELGSGEPPSELDSGEPPSELGSGEPPSELGSGEPPSELGSDEPPSELGSGEPPSELGSGEPPSELGSGEPPSELGSGEPPSELGSGEPPSELGSDECLFAVTGRRQWGFWRTQLLNVVAAILVTSPILLLEHDVISWLMPGAVLSRLSSDVLSTMLYVLQSLYLDVAFSRTLDIVITQSAYVLQSLSLDVALSRALDFIVSTSLDIVYVLSLDFGFSYVLNTIRWAWRCINCFVSWGDVVECGKSKILSISSYATYVFIVITHGTANGGVGMMYCAVKDRTIVVSIAAQDAAQSMMAEARPIHDFDPTKRRMAPQDTYCDKSTSFDSDKDTSGERHSNPASPSKATDTLECHMNVMQQGEAVFERVSGQQDSFVSLEIFILEADPPPPQPTSTLARRSRGYKEGKANCLATDDVSGIEYCVLAACRKMAAGKEDGELADGNRNLIPEDGKCRNKKLSVTSAREGERPFRNESTVQQAIKVDVLGPFRNESTVQQAIKVDVLGPFRNESTVQQAIKVDVLGPFRNESTVQQATKVDVLGPFRNESTVQQAIKVDVLGPFRNESTVQQAIKVDVLGPFRNESTVQQAIKVDVLGPFRNESTVQQAIKVDVLGPFRNESTVQ</sequence>
<reference evidence="12 13" key="1">
    <citation type="submission" date="2023-02" db="EMBL/GenBank/DDBJ databases">
        <title>LHISI_Scaffold_Assembly.</title>
        <authorList>
            <person name="Stuart O.P."/>
            <person name="Cleave R."/>
            <person name="Magrath M.J.L."/>
            <person name="Mikheyev A.S."/>
        </authorList>
    </citation>
    <scope>NUCLEOTIDE SEQUENCE [LARGE SCALE GENOMIC DNA]</scope>
    <source>
        <strain evidence="12">Daus_M_001</strain>
        <tissue evidence="12">Leg muscle</tissue>
    </source>
</reference>
<keyword evidence="5" id="KW-0863">Zinc-finger</keyword>
<dbReference type="SUPFAM" id="SSF57850">
    <property type="entry name" value="RING/U-box"/>
    <property type="match status" value="1"/>
</dbReference>
<evidence type="ECO:0000256" key="7">
    <source>
        <dbReference type="ARBA" id="ARBA00022833"/>
    </source>
</evidence>
<keyword evidence="8" id="KW-1133">Transmembrane helix</keyword>
<evidence type="ECO:0000313" key="12">
    <source>
        <dbReference type="EMBL" id="KAJ8898438.1"/>
    </source>
</evidence>
<proteinExistence type="predicted"/>
<organism evidence="12 13">
    <name type="scientific">Dryococelus australis</name>
    <dbReference type="NCBI Taxonomy" id="614101"/>
    <lineage>
        <taxon>Eukaryota</taxon>
        <taxon>Metazoa</taxon>
        <taxon>Ecdysozoa</taxon>
        <taxon>Arthropoda</taxon>
        <taxon>Hexapoda</taxon>
        <taxon>Insecta</taxon>
        <taxon>Pterygota</taxon>
        <taxon>Neoptera</taxon>
        <taxon>Polyneoptera</taxon>
        <taxon>Phasmatodea</taxon>
        <taxon>Verophasmatodea</taxon>
        <taxon>Anareolatae</taxon>
        <taxon>Phasmatidae</taxon>
        <taxon>Eurycanthinae</taxon>
        <taxon>Dryococelus</taxon>
    </lineage>
</organism>
<evidence type="ECO:0000256" key="3">
    <source>
        <dbReference type="ARBA" id="ARBA00022692"/>
    </source>
</evidence>
<dbReference type="PROSITE" id="PS51292">
    <property type="entry name" value="ZF_RING_CH"/>
    <property type="match status" value="1"/>
</dbReference>
<gene>
    <name evidence="12" type="ORF">PR048_003798</name>
</gene>
<keyword evidence="2" id="KW-0808">Transferase</keyword>
<feature type="compositionally biased region" description="Acidic residues" evidence="10">
    <location>
        <begin position="126"/>
        <end position="140"/>
    </location>
</feature>
<comment type="subcellular location">
    <subcellularLocation>
        <location evidence="1">Membrane</location>
        <topology evidence="1">Multi-pass membrane protein</topology>
    </subcellularLocation>
</comment>
<feature type="domain" description="RING-CH-type" evidence="11">
    <location>
        <begin position="17"/>
        <end position="79"/>
    </location>
</feature>
<comment type="caution">
    <text evidence="12">The sequence shown here is derived from an EMBL/GenBank/DDBJ whole genome shotgun (WGS) entry which is preliminary data.</text>
</comment>
<keyword evidence="3" id="KW-0812">Transmembrane</keyword>
<evidence type="ECO:0000256" key="6">
    <source>
        <dbReference type="ARBA" id="ARBA00022786"/>
    </source>
</evidence>
<feature type="compositionally biased region" description="Low complexity" evidence="10">
    <location>
        <begin position="195"/>
        <end position="244"/>
    </location>
</feature>
<dbReference type="CDD" id="cd16495">
    <property type="entry name" value="RING_CH-C4HC3_MARCH"/>
    <property type="match status" value="1"/>
</dbReference>
<evidence type="ECO:0000256" key="9">
    <source>
        <dbReference type="ARBA" id="ARBA00023136"/>
    </source>
</evidence>
<feature type="compositionally biased region" description="Low complexity" evidence="10">
    <location>
        <begin position="150"/>
        <end position="188"/>
    </location>
</feature>
<dbReference type="InterPro" id="IPR011016">
    <property type="entry name" value="Znf_RING-CH"/>
</dbReference>
<dbReference type="InterPro" id="IPR013083">
    <property type="entry name" value="Znf_RING/FYVE/PHD"/>
</dbReference>
<accession>A0ABQ9IP36</accession>
<evidence type="ECO:0000256" key="8">
    <source>
        <dbReference type="ARBA" id="ARBA00022989"/>
    </source>
</evidence>
<evidence type="ECO:0000259" key="11">
    <source>
        <dbReference type="PROSITE" id="PS51292"/>
    </source>
</evidence>
<keyword evidence="9" id="KW-0472">Membrane</keyword>
<evidence type="ECO:0000256" key="2">
    <source>
        <dbReference type="ARBA" id="ARBA00022679"/>
    </source>
</evidence>
<evidence type="ECO:0000256" key="1">
    <source>
        <dbReference type="ARBA" id="ARBA00004141"/>
    </source>
</evidence>